<gene>
    <name evidence="4" type="primary">crt</name>
</gene>
<evidence type="ECO:0000256" key="1">
    <source>
        <dbReference type="ARBA" id="ARBA00005254"/>
    </source>
</evidence>
<keyword evidence="2 4" id="KW-0456">Lyase</keyword>
<dbReference type="SUPFAM" id="SSF52096">
    <property type="entry name" value="ClpP/crotonase"/>
    <property type="match status" value="1"/>
</dbReference>
<organism evidence="4">
    <name type="scientific">uncultured marine group II/III euryarchaeote AD1000_45_F09</name>
    <dbReference type="NCBI Taxonomy" id="1457776"/>
    <lineage>
        <taxon>Archaea</taxon>
        <taxon>Methanobacteriati</taxon>
        <taxon>Methanobacteriota</taxon>
        <taxon>environmental samples</taxon>
    </lineage>
</organism>
<reference evidence="4" key="1">
    <citation type="journal article" date="2014" name="Genome Biol. Evol.">
        <title>Pangenome evidence for extensive interdomain horizontal transfer affecting lineage core and shell genes in uncultured planktonic thaumarchaeota and euryarchaeota.</title>
        <authorList>
            <person name="Deschamps P."/>
            <person name="Zivanovic Y."/>
            <person name="Moreira D."/>
            <person name="Rodriguez-Valera F."/>
            <person name="Lopez-Garcia P."/>
        </authorList>
    </citation>
    <scope>NUCLEOTIDE SEQUENCE</scope>
</reference>
<evidence type="ECO:0000256" key="2">
    <source>
        <dbReference type="ARBA" id="ARBA00023239"/>
    </source>
</evidence>
<sequence>MGEEVLLVEDLLVEGCSPSGGVIAVWTLNRPEKLNALNRKSHIAIKEQCARVEADDSVRAVVIRGAQPPPAPEGKRPKPAAFAAGADISEFAGKDSDDVREFFGNNAWEAIWDLSKPTIAMVDGFALGGGTELALACDLRIASSRAIFGQPEINLGLIPGGGGTQRLCRLLGYGKAMEMTLTGEMVGAAEALDIGLVNKVVEFEELESAAMALAENIARKSPYTVKVAKRAVRSALDLPFSEGVLAERSEFVALFDTEDKEIGVSAFLDGKDAEWVGR</sequence>
<evidence type="ECO:0000256" key="3">
    <source>
        <dbReference type="RuleBase" id="RU003707"/>
    </source>
</evidence>
<dbReference type="PROSITE" id="PS00166">
    <property type="entry name" value="ENOYL_COA_HYDRATASE"/>
    <property type="match status" value="1"/>
</dbReference>
<dbReference type="GO" id="GO:0006635">
    <property type="term" value="P:fatty acid beta-oxidation"/>
    <property type="evidence" value="ECO:0007669"/>
    <property type="project" value="TreeGrafter"/>
</dbReference>
<comment type="similarity">
    <text evidence="1 3">Belongs to the enoyl-CoA hydratase/isomerase family.</text>
</comment>
<dbReference type="FunFam" id="3.90.226.10:FF:000009">
    <property type="entry name" value="Carnitinyl-CoA dehydratase"/>
    <property type="match status" value="1"/>
</dbReference>
<name>A0A075FSN7_9EURY</name>
<dbReference type="Pfam" id="PF00378">
    <property type="entry name" value="ECH_1"/>
    <property type="match status" value="1"/>
</dbReference>
<dbReference type="InterPro" id="IPR029045">
    <property type="entry name" value="ClpP/crotonase-like_dom_sf"/>
</dbReference>
<dbReference type="Gene3D" id="3.90.226.10">
    <property type="entry name" value="2-enoyl-CoA Hydratase, Chain A, domain 1"/>
    <property type="match status" value="1"/>
</dbReference>
<dbReference type="PANTHER" id="PTHR11941:SF54">
    <property type="entry name" value="ENOYL-COA HYDRATASE, MITOCHONDRIAL"/>
    <property type="match status" value="1"/>
</dbReference>
<dbReference type="InterPro" id="IPR001753">
    <property type="entry name" value="Enoyl-CoA_hydra/iso"/>
</dbReference>
<dbReference type="InterPro" id="IPR014748">
    <property type="entry name" value="Enoyl-CoA_hydra_C"/>
</dbReference>
<dbReference type="InterPro" id="IPR018376">
    <property type="entry name" value="Enoyl-CoA_hyd/isom_CS"/>
</dbReference>
<dbReference type="EC" id="4.2.1.55" evidence="4"/>
<protein>
    <submittedName>
        <fullName evidence="4">Enoyl-CoA hydratase (Crt)</fullName>
        <ecNumber evidence="4">4.2.1.55</ecNumber>
    </submittedName>
</protein>
<accession>A0A075FSN7</accession>
<dbReference type="AlphaFoldDB" id="A0A075FSN7"/>
<evidence type="ECO:0000313" key="4">
    <source>
        <dbReference type="EMBL" id="AIE94348.1"/>
    </source>
</evidence>
<dbReference type="CDD" id="cd06558">
    <property type="entry name" value="crotonase-like"/>
    <property type="match status" value="1"/>
</dbReference>
<dbReference type="PANTHER" id="PTHR11941">
    <property type="entry name" value="ENOYL-COA HYDRATASE-RELATED"/>
    <property type="match status" value="1"/>
</dbReference>
<dbReference type="Gene3D" id="1.10.12.10">
    <property type="entry name" value="Lyase 2-enoyl-coa Hydratase, Chain A, domain 2"/>
    <property type="match status" value="1"/>
</dbReference>
<proteinExistence type="inferred from homology"/>
<dbReference type="EMBL" id="KF900420">
    <property type="protein sequence ID" value="AIE94348.1"/>
    <property type="molecule type" value="Genomic_DNA"/>
</dbReference>
<dbReference type="GO" id="GO:0016829">
    <property type="term" value="F:lyase activity"/>
    <property type="evidence" value="ECO:0007669"/>
    <property type="project" value="UniProtKB-KW"/>
</dbReference>